<dbReference type="InterPro" id="IPR016181">
    <property type="entry name" value="Acyl_CoA_acyltransferase"/>
</dbReference>
<dbReference type="InterPro" id="IPR000182">
    <property type="entry name" value="GNAT_dom"/>
</dbReference>
<dbReference type="CDD" id="cd04301">
    <property type="entry name" value="NAT_SF"/>
    <property type="match status" value="1"/>
</dbReference>
<dbReference type="SUPFAM" id="SSF55729">
    <property type="entry name" value="Acyl-CoA N-acyltransferases (Nat)"/>
    <property type="match status" value="1"/>
</dbReference>
<dbReference type="EMBL" id="JAEDAK010000001">
    <property type="protein sequence ID" value="MBH9575403.1"/>
    <property type="molecule type" value="Genomic_DNA"/>
</dbReference>
<dbReference type="Pfam" id="PF00583">
    <property type="entry name" value="Acetyltransf_1"/>
    <property type="match status" value="1"/>
</dbReference>
<accession>A0A931NF97</accession>
<name>A0A931NF97_9BURK</name>
<evidence type="ECO:0000259" key="1">
    <source>
        <dbReference type="PROSITE" id="PS51186"/>
    </source>
</evidence>
<protein>
    <submittedName>
        <fullName evidence="2">N-acetyltransferase</fullName>
    </submittedName>
</protein>
<proteinExistence type="predicted"/>
<dbReference type="AlphaFoldDB" id="A0A931NF97"/>
<sequence length="175" mass="18809">MSGVCVRSSTEADLETITAIYAHAVLHGTGTFELEPPEASEMARRRAEVLERGLPFLVAEQQGRILGYAYGNYFRPRLAYRYCIEDSIYLAPEAQGQGVGRLLLAELIARCTQAGARQMLAVIGDSANAGSIGLHRALGFADAGILKASGWKFGRWLDVVLMQRELGPGAGSPAP</sequence>
<keyword evidence="3" id="KW-1185">Reference proteome</keyword>
<dbReference type="GO" id="GO:0016747">
    <property type="term" value="F:acyltransferase activity, transferring groups other than amino-acyl groups"/>
    <property type="evidence" value="ECO:0007669"/>
    <property type="project" value="InterPro"/>
</dbReference>
<evidence type="ECO:0000313" key="2">
    <source>
        <dbReference type="EMBL" id="MBH9575403.1"/>
    </source>
</evidence>
<feature type="domain" description="N-acetyltransferase" evidence="1">
    <location>
        <begin position="4"/>
        <end position="167"/>
    </location>
</feature>
<dbReference type="PANTHER" id="PTHR43072:SF8">
    <property type="entry name" value="ACYLTRANSFERASE FABY-RELATED"/>
    <property type="match status" value="1"/>
</dbReference>
<comment type="caution">
    <text evidence="2">The sequence shown here is derived from an EMBL/GenBank/DDBJ whole genome shotgun (WGS) entry which is preliminary data.</text>
</comment>
<gene>
    <name evidence="2" type="ORF">I7X39_00655</name>
</gene>
<reference evidence="2" key="1">
    <citation type="submission" date="2020-12" db="EMBL/GenBank/DDBJ databases">
        <title>The genome sequence of Inhella sp. 1Y17.</title>
        <authorList>
            <person name="Liu Y."/>
        </authorList>
    </citation>
    <scope>NUCLEOTIDE SEQUENCE</scope>
    <source>
        <strain evidence="2">1Y17</strain>
    </source>
</reference>
<dbReference type="Proteomes" id="UP000613266">
    <property type="component" value="Unassembled WGS sequence"/>
</dbReference>
<dbReference type="Gene3D" id="3.40.630.30">
    <property type="match status" value="1"/>
</dbReference>
<organism evidence="2 3">
    <name type="scientific">Inhella proteolytica</name>
    <dbReference type="NCBI Taxonomy" id="2795029"/>
    <lineage>
        <taxon>Bacteria</taxon>
        <taxon>Pseudomonadati</taxon>
        <taxon>Pseudomonadota</taxon>
        <taxon>Betaproteobacteria</taxon>
        <taxon>Burkholderiales</taxon>
        <taxon>Sphaerotilaceae</taxon>
        <taxon>Inhella</taxon>
    </lineage>
</organism>
<evidence type="ECO:0000313" key="3">
    <source>
        <dbReference type="Proteomes" id="UP000613266"/>
    </source>
</evidence>
<dbReference type="PROSITE" id="PS51186">
    <property type="entry name" value="GNAT"/>
    <property type="match status" value="1"/>
</dbReference>
<dbReference type="PANTHER" id="PTHR43072">
    <property type="entry name" value="N-ACETYLTRANSFERASE"/>
    <property type="match status" value="1"/>
</dbReference>